<evidence type="ECO:0000256" key="3">
    <source>
        <dbReference type="ARBA" id="ARBA00022737"/>
    </source>
</evidence>
<dbReference type="SMART" id="SM00355">
    <property type="entry name" value="ZnF_C2H2"/>
    <property type="match status" value="26"/>
</dbReference>
<dbReference type="PROSITE" id="PS50157">
    <property type="entry name" value="ZINC_FINGER_C2H2_2"/>
    <property type="match status" value="19"/>
</dbReference>
<organism evidence="13 14">
    <name type="scientific">Drosophila willistoni</name>
    <name type="common">Fruit fly</name>
    <dbReference type="NCBI Taxonomy" id="7260"/>
    <lineage>
        <taxon>Eukaryota</taxon>
        <taxon>Metazoa</taxon>
        <taxon>Ecdysozoa</taxon>
        <taxon>Arthropoda</taxon>
        <taxon>Hexapoda</taxon>
        <taxon>Insecta</taxon>
        <taxon>Pterygota</taxon>
        <taxon>Neoptera</taxon>
        <taxon>Endopterygota</taxon>
        <taxon>Diptera</taxon>
        <taxon>Brachycera</taxon>
        <taxon>Muscomorpha</taxon>
        <taxon>Ephydroidea</taxon>
        <taxon>Drosophilidae</taxon>
        <taxon>Drosophila</taxon>
        <taxon>Sophophora</taxon>
    </lineage>
</organism>
<dbReference type="GO" id="GO:0008270">
    <property type="term" value="F:zinc ion binding"/>
    <property type="evidence" value="ECO:0007669"/>
    <property type="project" value="UniProtKB-UniRule"/>
</dbReference>
<gene>
    <name evidence="13" type="primary">Dwil\GK12937</name>
    <name evidence="13" type="ORF">Dwil_GK12937</name>
</gene>
<feature type="domain" description="ZAD" evidence="12">
    <location>
        <begin position="5"/>
        <end position="76"/>
    </location>
</feature>
<feature type="domain" description="C2H2-type" evidence="11">
    <location>
        <begin position="952"/>
        <end position="980"/>
    </location>
</feature>
<feature type="domain" description="C2H2-type" evidence="11">
    <location>
        <begin position="585"/>
        <end position="613"/>
    </location>
</feature>
<protein>
    <recommendedName>
        <fullName evidence="15">Zinc finger protein Xfin</fullName>
    </recommendedName>
</protein>
<feature type="domain" description="C2H2-type" evidence="11">
    <location>
        <begin position="295"/>
        <end position="322"/>
    </location>
</feature>
<feature type="compositionally biased region" description="Low complexity" evidence="10">
    <location>
        <begin position="1277"/>
        <end position="1294"/>
    </location>
</feature>
<evidence type="ECO:0000256" key="9">
    <source>
        <dbReference type="PROSITE-ProRule" id="PRU01263"/>
    </source>
</evidence>
<dbReference type="EMBL" id="CH964272">
    <property type="protein sequence ID" value="EDW84819.1"/>
    <property type="molecule type" value="Genomic_DNA"/>
</dbReference>
<dbReference type="FunFam" id="3.30.160.60:FF:000512">
    <property type="entry name" value="zinc finger protein 197 isoform X1"/>
    <property type="match status" value="1"/>
</dbReference>
<dbReference type="SMART" id="SM00868">
    <property type="entry name" value="zf-AD"/>
    <property type="match status" value="1"/>
</dbReference>
<dbReference type="FunFam" id="3.30.160.60:FF:001119">
    <property type="entry name" value="zinc finger protein 408"/>
    <property type="match status" value="1"/>
</dbReference>
<dbReference type="FunCoup" id="B4NIJ6">
    <property type="interactions" value="285"/>
</dbReference>
<feature type="domain" description="C2H2-type" evidence="11">
    <location>
        <begin position="1132"/>
        <end position="1160"/>
    </location>
</feature>
<evidence type="ECO:0000256" key="6">
    <source>
        <dbReference type="ARBA" id="ARBA00023125"/>
    </source>
</evidence>
<proteinExistence type="predicted"/>
<name>B4NIJ6_DROWI</name>
<dbReference type="Pfam" id="PF07776">
    <property type="entry name" value="zf-AD"/>
    <property type="match status" value="1"/>
</dbReference>
<evidence type="ECO:0000256" key="5">
    <source>
        <dbReference type="ARBA" id="ARBA00022833"/>
    </source>
</evidence>
<feature type="domain" description="C2H2-type" evidence="11">
    <location>
        <begin position="1426"/>
        <end position="1456"/>
    </location>
</feature>
<feature type="domain" description="C2H2-type" evidence="11">
    <location>
        <begin position="617"/>
        <end position="645"/>
    </location>
</feature>
<feature type="region of interest" description="Disordered" evidence="10">
    <location>
        <begin position="1271"/>
        <end position="1294"/>
    </location>
</feature>
<dbReference type="GO" id="GO:1990837">
    <property type="term" value="F:sequence-specific double-stranded DNA binding"/>
    <property type="evidence" value="ECO:0007669"/>
    <property type="project" value="UniProtKB-ARBA"/>
</dbReference>
<evidence type="ECO:0000256" key="4">
    <source>
        <dbReference type="ARBA" id="ARBA00022771"/>
    </source>
</evidence>
<dbReference type="PhylomeDB" id="B4NIJ6"/>
<evidence type="ECO:0000259" key="12">
    <source>
        <dbReference type="PROSITE" id="PS51915"/>
    </source>
</evidence>
<dbReference type="FunFam" id="3.30.160.60:FF:000303">
    <property type="entry name" value="Zinc finger protein 41"/>
    <property type="match status" value="1"/>
</dbReference>
<evidence type="ECO:0000256" key="7">
    <source>
        <dbReference type="ARBA" id="ARBA00023242"/>
    </source>
</evidence>
<feature type="domain" description="C2H2-type" evidence="11">
    <location>
        <begin position="989"/>
        <end position="1016"/>
    </location>
</feature>
<feature type="domain" description="C2H2-type" evidence="11">
    <location>
        <begin position="214"/>
        <end position="241"/>
    </location>
</feature>
<feature type="region of interest" description="Disordered" evidence="10">
    <location>
        <begin position="127"/>
        <end position="201"/>
    </location>
</feature>
<feature type="compositionally biased region" description="Basic and acidic residues" evidence="10">
    <location>
        <begin position="172"/>
        <end position="192"/>
    </location>
</feature>
<keyword evidence="7" id="KW-0539">Nucleus</keyword>
<dbReference type="Pfam" id="PF13912">
    <property type="entry name" value="zf-C2H2_6"/>
    <property type="match status" value="2"/>
</dbReference>
<evidence type="ECO:0000313" key="13">
    <source>
        <dbReference type="EMBL" id="EDW84819.1"/>
    </source>
</evidence>
<evidence type="ECO:0000259" key="11">
    <source>
        <dbReference type="PROSITE" id="PS50157"/>
    </source>
</evidence>
<feature type="compositionally biased region" description="Acidic residues" evidence="10">
    <location>
        <begin position="132"/>
        <end position="147"/>
    </location>
</feature>
<feature type="binding site" evidence="9">
    <location>
        <position position="10"/>
    </location>
    <ligand>
        <name>Zn(2+)</name>
        <dbReference type="ChEBI" id="CHEBI:29105"/>
    </ligand>
</feature>
<dbReference type="FunFam" id="3.30.160.60:FF:002403">
    <property type="entry name" value="zinc finger protein 420"/>
    <property type="match status" value="1"/>
</dbReference>
<dbReference type="Gene3D" id="3.30.160.60">
    <property type="entry name" value="Classic Zinc Finger"/>
    <property type="match status" value="15"/>
</dbReference>
<dbReference type="InterPro" id="IPR013087">
    <property type="entry name" value="Znf_C2H2_type"/>
</dbReference>
<dbReference type="SUPFAM" id="SSF57716">
    <property type="entry name" value="Glucocorticoid receptor-like (DNA-binding domain)"/>
    <property type="match status" value="1"/>
</dbReference>
<feature type="domain" description="C2H2-type" evidence="11">
    <location>
        <begin position="1342"/>
        <end position="1369"/>
    </location>
</feature>
<feature type="domain" description="C2H2-type" evidence="11">
    <location>
        <begin position="1017"/>
        <end position="1039"/>
    </location>
</feature>
<feature type="domain" description="C2H2-type" evidence="11">
    <location>
        <begin position="1192"/>
        <end position="1220"/>
    </location>
</feature>
<dbReference type="eggNOG" id="KOG1721">
    <property type="taxonomic scope" value="Eukaryota"/>
</dbReference>
<dbReference type="KEGG" id="dwi:6650597"/>
<dbReference type="OrthoDB" id="8117402at2759"/>
<evidence type="ECO:0000256" key="1">
    <source>
        <dbReference type="ARBA" id="ARBA00004123"/>
    </source>
</evidence>
<dbReference type="InterPro" id="IPR012934">
    <property type="entry name" value="Znf_AD"/>
</dbReference>
<dbReference type="GO" id="GO:0005634">
    <property type="term" value="C:nucleus"/>
    <property type="evidence" value="ECO:0007669"/>
    <property type="project" value="UniProtKB-SubCell"/>
</dbReference>
<dbReference type="SUPFAM" id="SSF57667">
    <property type="entry name" value="beta-beta-alpha zinc fingers"/>
    <property type="match status" value="6"/>
</dbReference>
<feature type="domain" description="C2H2-type" evidence="11">
    <location>
        <begin position="242"/>
        <end position="269"/>
    </location>
</feature>
<sequence length="1476" mass="170925">MLPSDICRTCATQNNNLLPLASCSEKLQELTQIPLLELIGDENLPQHLCGDCLAKLENAYAFVEQARKVNRDLLMKLRQCLLEETPIDIPIPNAMQQQIKMEMDDEDGDQQELDEEETAATRLELKWHADSDAESEAEEEEAADGNEDEYKPYQPRRSLRKIKQQSDSEQEYQERDEKINLNLEKNDPEPPPKRRRGRPPRLAKTLALNSDGRHVCAECGKTFSWYRDMQRHARSHFEEAAFNCPQCGKGFLRKDKYMSHLKSHEKRQAKRENVELSKEWIFAERLYNSEQLRLIECKLCGVQFERLKDLRSHLELHSSKETLGQLQLDQEVVKEHFADENIDLEKVKDLITNDISEGHLEKFCAVVNSNGYELSLSDSDEDLPPDIEPKYHCVLCNVPFKRKHLLIRHTVEEHSKGHNQPQLRCNLCQIGFVCLNLYEQHQRSQCYGKFKRYGCRKCPGKFMWLENLDKHECVQSREEDKQILCCLCDAQLPSLVQLRAHLLSHRDGLTGIDPLYQATFFRCYYPKGLACSQSELSSRIVGDFDAQDYGRYYNASLSSGQELDFYDSDSDESDAPGESQEKPLHSCTLCGESMKRLTNLIEHQQNCHQDETESFSYSCKDCSEKFVCDALLLQHRRRSCGKLHAKFHCQLCQMHFVWQTNYEQHLRVNHPSEKDLDQIIKRKPVAAPSARLQCNECDKVFIWPKDLNRHKRMHQPRTASQYECTHCERKFHRKDGLKSHMRVHSEEMQQLEKIDNDEHDEKPQASQILSELSRPHGCKRIQCMICHSQHSKIADLRCHLMSHQFVISLPPEREKDIVGVSKSLYPELSVALSRDNLISRIMNDIGKGVELERFISVTNESGFELSLDSSETDSDTDEEDAKTDRQKINRYTCSICQVEVKRKHQLYAHQLDHHPCAEAAANVCSHCQARFVSEQLLEHHLKSQCRNNHKRHQCRKCTWRFRWRENLKLHNNVCHQADDSLLGPDGGELRCKECHRTFKMQKDLTRHMLMHSDTSIYRCRWCARRFYRQANLLQHIERHGISADQLPYAESLLNSYNHPHGQKIIQCKVCNINFNSISGLRHHLKSSPNESHHELSSMQNYSITNHLGYELNLDDSETDDEEIKSGGSNEIYTCSMCHLRCARKYELYQHQQAMHRLERIPDGCDQCIFKSVSSDIIEHHKRNQCENQEKTFKCSKCGFKFMWESNMLIHMDLQHQKTEEEEQAQEQQIVEPATDSVINSSSNSKQMQQIFQCALCPRKYNRKDRLTAHMKKFHNPSGPSTTSGAGQSSTTSKKSTAAASSSTLASAAKQPKLFLCAFCGKAVSSSSNLIIHMRRHTGEKPFKCDFCEMAFPRSSDLQCHRRTHTGERPHVCTVCQKGFARSYKLQQHMRIHNGERPYKCTYCEKSFTQSNDLTLHIRRHTGERPYQCGICGERFIQGTALKNHRQQQGHHEPGAPGGLPGEAPIRRTVLQQFSGE</sequence>
<keyword evidence="14" id="KW-1185">Reference proteome</keyword>
<dbReference type="InterPro" id="IPR036236">
    <property type="entry name" value="Znf_C2H2_sf"/>
</dbReference>
<dbReference type="FunFam" id="3.30.160.60:FF:002455">
    <property type="entry name" value="FI03704p"/>
    <property type="match status" value="1"/>
</dbReference>
<dbReference type="HOGENOM" id="CLU_002678_17_2_1"/>
<dbReference type="PROSITE" id="PS51915">
    <property type="entry name" value="ZAD"/>
    <property type="match status" value="1"/>
</dbReference>
<feature type="domain" description="C2H2-type" evidence="11">
    <location>
        <begin position="722"/>
        <end position="749"/>
    </location>
</feature>
<keyword evidence="4 8" id="KW-0863">Zinc-finger</keyword>
<evidence type="ECO:0008006" key="15">
    <source>
        <dbReference type="Google" id="ProtNLM"/>
    </source>
</evidence>
<dbReference type="InterPro" id="IPR050331">
    <property type="entry name" value="Zinc_finger"/>
</dbReference>
<comment type="subcellular location">
    <subcellularLocation>
        <location evidence="1">Nucleus</location>
    </subcellularLocation>
</comment>
<feature type="domain" description="C2H2-type" evidence="11">
    <location>
        <begin position="1314"/>
        <end position="1341"/>
    </location>
</feature>
<reference evidence="13 14" key="1">
    <citation type="journal article" date="2007" name="Nature">
        <title>Evolution of genes and genomes on the Drosophila phylogeny.</title>
        <authorList>
            <consortium name="Drosophila 12 Genomes Consortium"/>
            <person name="Clark A.G."/>
            <person name="Eisen M.B."/>
            <person name="Smith D.R."/>
            <person name="Bergman C.M."/>
            <person name="Oliver B."/>
            <person name="Markow T.A."/>
            <person name="Kaufman T.C."/>
            <person name="Kellis M."/>
            <person name="Gelbart W."/>
            <person name="Iyer V.N."/>
            <person name="Pollard D.A."/>
            <person name="Sackton T.B."/>
            <person name="Larracuente A.M."/>
            <person name="Singh N.D."/>
            <person name="Abad J.P."/>
            <person name="Abt D.N."/>
            <person name="Adryan B."/>
            <person name="Aguade M."/>
            <person name="Akashi H."/>
            <person name="Anderson W.W."/>
            <person name="Aquadro C.F."/>
            <person name="Ardell D.H."/>
            <person name="Arguello R."/>
            <person name="Artieri C.G."/>
            <person name="Barbash D.A."/>
            <person name="Barker D."/>
            <person name="Barsanti P."/>
            <person name="Batterham P."/>
            <person name="Batzoglou S."/>
            <person name="Begun D."/>
            <person name="Bhutkar A."/>
            <person name="Blanco E."/>
            <person name="Bosak S.A."/>
            <person name="Bradley R.K."/>
            <person name="Brand A.D."/>
            <person name="Brent M.R."/>
            <person name="Brooks A.N."/>
            <person name="Brown R.H."/>
            <person name="Butlin R.K."/>
            <person name="Caggese C."/>
            <person name="Calvi B.R."/>
            <person name="Bernardo de Carvalho A."/>
            <person name="Caspi A."/>
            <person name="Castrezana S."/>
            <person name="Celniker S.E."/>
            <person name="Chang J.L."/>
            <person name="Chapple C."/>
            <person name="Chatterji S."/>
            <person name="Chinwalla A."/>
            <person name="Civetta A."/>
            <person name="Clifton S.W."/>
            <person name="Comeron J.M."/>
            <person name="Costello J.C."/>
            <person name="Coyne J.A."/>
            <person name="Daub J."/>
            <person name="David R.G."/>
            <person name="Delcher A.L."/>
            <person name="Delehaunty K."/>
            <person name="Do C.B."/>
            <person name="Ebling H."/>
            <person name="Edwards K."/>
            <person name="Eickbush T."/>
            <person name="Evans J.D."/>
            <person name="Filipski A."/>
            <person name="Findeiss S."/>
            <person name="Freyhult E."/>
            <person name="Fulton L."/>
            <person name="Fulton R."/>
            <person name="Garcia A.C."/>
            <person name="Gardiner A."/>
            <person name="Garfield D.A."/>
            <person name="Garvin B.E."/>
            <person name="Gibson G."/>
            <person name="Gilbert D."/>
            <person name="Gnerre S."/>
            <person name="Godfrey J."/>
            <person name="Good R."/>
            <person name="Gotea V."/>
            <person name="Gravely B."/>
            <person name="Greenberg A.J."/>
            <person name="Griffiths-Jones S."/>
            <person name="Gross S."/>
            <person name="Guigo R."/>
            <person name="Gustafson E.A."/>
            <person name="Haerty W."/>
            <person name="Hahn M.W."/>
            <person name="Halligan D.L."/>
            <person name="Halpern A.L."/>
            <person name="Halter G.M."/>
            <person name="Han M.V."/>
            <person name="Heger A."/>
            <person name="Hillier L."/>
            <person name="Hinrichs A.S."/>
            <person name="Holmes I."/>
            <person name="Hoskins R.A."/>
            <person name="Hubisz M.J."/>
            <person name="Hultmark D."/>
            <person name="Huntley M.A."/>
            <person name="Jaffe D.B."/>
            <person name="Jagadeeshan S."/>
            <person name="Jeck W.R."/>
            <person name="Johnson J."/>
            <person name="Jones C.D."/>
            <person name="Jordan W.C."/>
            <person name="Karpen G.H."/>
            <person name="Kataoka E."/>
            <person name="Keightley P.D."/>
            <person name="Kheradpour P."/>
            <person name="Kirkness E.F."/>
            <person name="Koerich L.B."/>
            <person name="Kristiansen K."/>
            <person name="Kudrna D."/>
            <person name="Kulathinal R.J."/>
            <person name="Kumar S."/>
            <person name="Kwok R."/>
            <person name="Lander E."/>
            <person name="Langley C.H."/>
            <person name="Lapoint R."/>
            <person name="Lazzaro B.P."/>
            <person name="Lee S.J."/>
            <person name="Levesque L."/>
            <person name="Li R."/>
            <person name="Lin C.F."/>
            <person name="Lin M.F."/>
            <person name="Lindblad-Toh K."/>
            <person name="Llopart A."/>
            <person name="Long M."/>
            <person name="Low L."/>
            <person name="Lozovsky E."/>
            <person name="Lu J."/>
            <person name="Luo M."/>
            <person name="Machado C.A."/>
            <person name="Makalowski W."/>
            <person name="Marzo M."/>
            <person name="Matsuda M."/>
            <person name="Matzkin L."/>
            <person name="McAllister B."/>
            <person name="McBride C.S."/>
            <person name="McKernan B."/>
            <person name="McKernan K."/>
            <person name="Mendez-Lago M."/>
            <person name="Minx P."/>
            <person name="Mollenhauer M.U."/>
            <person name="Montooth K."/>
            <person name="Mount S.M."/>
            <person name="Mu X."/>
            <person name="Myers E."/>
            <person name="Negre B."/>
            <person name="Newfeld S."/>
            <person name="Nielsen R."/>
            <person name="Noor M.A."/>
            <person name="O'Grady P."/>
            <person name="Pachter L."/>
            <person name="Papaceit M."/>
            <person name="Parisi M.J."/>
            <person name="Parisi M."/>
            <person name="Parts L."/>
            <person name="Pedersen J.S."/>
            <person name="Pesole G."/>
            <person name="Phillippy A.M."/>
            <person name="Ponting C.P."/>
            <person name="Pop M."/>
            <person name="Porcelli D."/>
            <person name="Powell J.R."/>
            <person name="Prohaska S."/>
            <person name="Pruitt K."/>
            <person name="Puig M."/>
            <person name="Quesneville H."/>
            <person name="Ram K.R."/>
            <person name="Rand D."/>
            <person name="Rasmussen M.D."/>
            <person name="Reed L.K."/>
            <person name="Reenan R."/>
            <person name="Reily A."/>
            <person name="Remington K.A."/>
            <person name="Rieger T.T."/>
            <person name="Ritchie M.G."/>
            <person name="Robin C."/>
            <person name="Rogers Y.H."/>
            <person name="Rohde C."/>
            <person name="Rozas J."/>
            <person name="Rubenfield M.J."/>
            <person name="Ruiz A."/>
            <person name="Russo S."/>
            <person name="Salzberg S.L."/>
            <person name="Sanchez-Gracia A."/>
            <person name="Saranga D.J."/>
            <person name="Sato H."/>
            <person name="Schaeffer S.W."/>
            <person name="Schatz M.C."/>
            <person name="Schlenke T."/>
            <person name="Schwartz R."/>
            <person name="Segarra C."/>
            <person name="Singh R.S."/>
            <person name="Sirot L."/>
            <person name="Sirota M."/>
            <person name="Sisneros N.B."/>
            <person name="Smith C.D."/>
            <person name="Smith T.F."/>
            <person name="Spieth J."/>
            <person name="Stage D.E."/>
            <person name="Stark A."/>
            <person name="Stephan W."/>
            <person name="Strausberg R.L."/>
            <person name="Strempel S."/>
            <person name="Sturgill D."/>
            <person name="Sutton G."/>
            <person name="Sutton G.G."/>
            <person name="Tao W."/>
            <person name="Teichmann S."/>
            <person name="Tobari Y.N."/>
            <person name="Tomimura Y."/>
            <person name="Tsolas J.M."/>
            <person name="Valente V.L."/>
            <person name="Venter E."/>
            <person name="Venter J.C."/>
            <person name="Vicario S."/>
            <person name="Vieira F.G."/>
            <person name="Vilella A.J."/>
            <person name="Villasante A."/>
            <person name="Walenz B."/>
            <person name="Wang J."/>
            <person name="Wasserman M."/>
            <person name="Watts T."/>
            <person name="Wilson D."/>
            <person name="Wilson R.K."/>
            <person name="Wing R.A."/>
            <person name="Wolfner M.F."/>
            <person name="Wong A."/>
            <person name="Wong G.K."/>
            <person name="Wu C.I."/>
            <person name="Wu G."/>
            <person name="Yamamoto D."/>
            <person name="Yang H.P."/>
            <person name="Yang S.P."/>
            <person name="Yorke J.A."/>
            <person name="Yoshida K."/>
            <person name="Zdobnov E."/>
            <person name="Zhang P."/>
            <person name="Zhang Y."/>
            <person name="Zimin A.V."/>
            <person name="Baldwin J."/>
            <person name="Abdouelleil A."/>
            <person name="Abdulkadir J."/>
            <person name="Abebe A."/>
            <person name="Abera B."/>
            <person name="Abreu J."/>
            <person name="Acer S.C."/>
            <person name="Aftuck L."/>
            <person name="Alexander A."/>
            <person name="An P."/>
            <person name="Anderson E."/>
            <person name="Anderson S."/>
            <person name="Arachi H."/>
            <person name="Azer M."/>
            <person name="Bachantsang P."/>
            <person name="Barry A."/>
            <person name="Bayul T."/>
            <person name="Berlin A."/>
            <person name="Bessette D."/>
            <person name="Bloom T."/>
            <person name="Blye J."/>
            <person name="Boguslavskiy L."/>
            <person name="Bonnet C."/>
            <person name="Boukhgalter B."/>
            <person name="Bourzgui I."/>
            <person name="Brown A."/>
            <person name="Cahill P."/>
            <person name="Channer S."/>
            <person name="Cheshatsang Y."/>
            <person name="Chuda L."/>
            <person name="Citroen M."/>
            <person name="Collymore A."/>
            <person name="Cooke P."/>
            <person name="Costello M."/>
            <person name="D'Aco K."/>
            <person name="Daza R."/>
            <person name="De Haan G."/>
            <person name="DeGray S."/>
            <person name="DeMaso C."/>
            <person name="Dhargay N."/>
            <person name="Dooley K."/>
            <person name="Dooley E."/>
            <person name="Doricent M."/>
            <person name="Dorje P."/>
            <person name="Dorjee K."/>
            <person name="Dupes A."/>
            <person name="Elong R."/>
            <person name="Falk J."/>
            <person name="Farina A."/>
            <person name="Faro S."/>
            <person name="Ferguson D."/>
            <person name="Fisher S."/>
            <person name="Foley C.D."/>
            <person name="Franke A."/>
            <person name="Friedrich D."/>
            <person name="Gadbois L."/>
            <person name="Gearin G."/>
            <person name="Gearin C.R."/>
            <person name="Giannoukos G."/>
            <person name="Goode T."/>
            <person name="Graham J."/>
            <person name="Grandbois E."/>
            <person name="Grewal S."/>
            <person name="Gyaltsen K."/>
            <person name="Hafez N."/>
            <person name="Hagos B."/>
            <person name="Hall J."/>
            <person name="Henson C."/>
            <person name="Hollinger A."/>
            <person name="Honan T."/>
            <person name="Huard M.D."/>
            <person name="Hughes L."/>
            <person name="Hurhula B."/>
            <person name="Husby M.E."/>
            <person name="Kamat A."/>
            <person name="Kanga B."/>
            <person name="Kashin S."/>
            <person name="Khazanovich D."/>
            <person name="Kisner P."/>
            <person name="Lance K."/>
            <person name="Lara M."/>
            <person name="Lee W."/>
            <person name="Lennon N."/>
            <person name="Letendre F."/>
            <person name="LeVine R."/>
            <person name="Lipovsky A."/>
            <person name="Liu X."/>
            <person name="Liu J."/>
            <person name="Liu S."/>
            <person name="Lokyitsang T."/>
            <person name="Lokyitsang Y."/>
            <person name="Lubonja R."/>
            <person name="Lui A."/>
            <person name="MacDonald P."/>
            <person name="Magnisalis V."/>
            <person name="Maru K."/>
            <person name="Matthews C."/>
            <person name="McCusker W."/>
            <person name="McDonough S."/>
            <person name="Mehta T."/>
            <person name="Meldrim J."/>
            <person name="Meneus L."/>
            <person name="Mihai O."/>
            <person name="Mihalev A."/>
            <person name="Mihova T."/>
            <person name="Mittelman R."/>
            <person name="Mlenga V."/>
            <person name="Montmayeur A."/>
            <person name="Mulrain L."/>
            <person name="Navidi A."/>
            <person name="Naylor J."/>
            <person name="Negash T."/>
            <person name="Nguyen T."/>
            <person name="Nguyen N."/>
            <person name="Nicol R."/>
            <person name="Norbu C."/>
            <person name="Norbu N."/>
            <person name="Novod N."/>
            <person name="O'Neill B."/>
            <person name="Osman S."/>
            <person name="Markiewicz E."/>
            <person name="Oyono O.L."/>
            <person name="Patti C."/>
            <person name="Phunkhang P."/>
            <person name="Pierre F."/>
            <person name="Priest M."/>
            <person name="Raghuraman S."/>
            <person name="Rege F."/>
            <person name="Reyes R."/>
            <person name="Rise C."/>
            <person name="Rogov P."/>
            <person name="Ross K."/>
            <person name="Ryan E."/>
            <person name="Settipalli S."/>
            <person name="Shea T."/>
            <person name="Sherpa N."/>
            <person name="Shi L."/>
            <person name="Shih D."/>
            <person name="Sparrow T."/>
            <person name="Spaulding J."/>
            <person name="Stalker J."/>
            <person name="Stange-Thomann N."/>
            <person name="Stavropoulos S."/>
            <person name="Stone C."/>
            <person name="Strader C."/>
            <person name="Tesfaye S."/>
            <person name="Thomson T."/>
            <person name="Thoulutsang Y."/>
            <person name="Thoulutsang D."/>
            <person name="Topham K."/>
            <person name="Topping I."/>
            <person name="Tsamla T."/>
            <person name="Vassiliev H."/>
            <person name="Vo A."/>
            <person name="Wangchuk T."/>
            <person name="Wangdi T."/>
            <person name="Weiand M."/>
            <person name="Wilkinson J."/>
            <person name="Wilson A."/>
            <person name="Yadav S."/>
            <person name="Young G."/>
            <person name="Yu Q."/>
            <person name="Zembek L."/>
            <person name="Zhong D."/>
            <person name="Zimmer A."/>
            <person name="Zwirko Z."/>
            <person name="Jaffe D.B."/>
            <person name="Alvarez P."/>
            <person name="Brockman W."/>
            <person name="Butler J."/>
            <person name="Chin C."/>
            <person name="Gnerre S."/>
            <person name="Grabherr M."/>
            <person name="Kleber M."/>
            <person name="Mauceli E."/>
            <person name="MacCallum I."/>
        </authorList>
    </citation>
    <scope>NUCLEOTIDE SEQUENCE [LARGE SCALE GENOMIC DNA]</scope>
    <source>
        <strain evidence="14">Tucson 14030-0811.24</strain>
    </source>
</reference>
<dbReference type="PANTHER" id="PTHR16515:SF2">
    <property type="entry name" value="PR DOMAIN ZINC FINGER PROTEIN 4"/>
    <property type="match status" value="1"/>
</dbReference>
<keyword evidence="3" id="KW-0677">Repeat</keyword>
<evidence type="ECO:0000256" key="10">
    <source>
        <dbReference type="SAM" id="MobiDB-lite"/>
    </source>
</evidence>
<dbReference type="Proteomes" id="UP000007798">
    <property type="component" value="Unassembled WGS sequence"/>
</dbReference>
<feature type="binding site" evidence="9">
    <location>
        <position position="52"/>
    </location>
    <ligand>
        <name>Zn(2+)</name>
        <dbReference type="ChEBI" id="CHEBI:29105"/>
    </ligand>
</feature>
<keyword evidence="2 9" id="KW-0479">Metal-binding</keyword>
<dbReference type="Pfam" id="PF00096">
    <property type="entry name" value="zf-C2H2"/>
    <property type="match status" value="7"/>
</dbReference>
<evidence type="ECO:0000256" key="8">
    <source>
        <dbReference type="PROSITE-ProRule" id="PRU00042"/>
    </source>
</evidence>
<dbReference type="GO" id="GO:0010468">
    <property type="term" value="P:regulation of gene expression"/>
    <property type="evidence" value="ECO:0007669"/>
    <property type="project" value="TreeGrafter"/>
</dbReference>
<dbReference type="PANTHER" id="PTHR16515">
    <property type="entry name" value="PR DOMAIN ZINC FINGER PROTEIN"/>
    <property type="match status" value="1"/>
</dbReference>
<dbReference type="InParanoid" id="B4NIJ6"/>
<feature type="binding site" evidence="9">
    <location>
        <position position="7"/>
    </location>
    <ligand>
        <name>Zn(2+)</name>
        <dbReference type="ChEBI" id="CHEBI:29105"/>
    </ligand>
</feature>
<accession>B4NIJ6</accession>
<keyword evidence="5 9" id="KW-0862">Zinc</keyword>
<dbReference type="OMA" id="TQCENRE"/>
<evidence type="ECO:0000256" key="2">
    <source>
        <dbReference type="ARBA" id="ARBA00022723"/>
    </source>
</evidence>
<dbReference type="PROSITE" id="PS00028">
    <property type="entry name" value="ZINC_FINGER_C2H2_1"/>
    <property type="match status" value="19"/>
</dbReference>
<feature type="domain" description="C2H2-type" evidence="11">
    <location>
        <begin position="1370"/>
        <end position="1397"/>
    </location>
</feature>
<evidence type="ECO:0000313" key="14">
    <source>
        <dbReference type="Proteomes" id="UP000007798"/>
    </source>
</evidence>
<dbReference type="Pfam" id="PF12874">
    <property type="entry name" value="zf-met"/>
    <property type="match status" value="1"/>
</dbReference>
<feature type="domain" description="C2H2-type" evidence="11">
    <location>
        <begin position="647"/>
        <end position="675"/>
    </location>
</feature>
<feature type="region of interest" description="Disordered" evidence="10">
    <location>
        <begin position="1442"/>
        <end position="1463"/>
    </location>
</feature>
<keyword evidence="6" id="KW-0238">DNA-binding</keyword>
<feature type="binding site" evidence="9">
    <location>
        <position position="49"/>
    </location>
    <ligand>
        <name>Zn(2+)</name>
        <dbReference type="ChEBI" id="CHEBI:29105"/>
    </ligand>
</feature>
<dbReference type="FunFam" id="3.30.160.60:FF:003156">
    <property type="entry name" value="Uncharacterized protein, isoform B"/>
    <property type="match status" value="1"/>
</dbReference>
<feature type="domain" description="C2H2-type" evidence="11">
    <location>
        <begin position="692"/>
        <end position="719"/>
    </location>
</feature>
<feature type="domain" description="C2H2-type" evidence="11">
    <location>
        <begin position="1251"/>
        <end position="1279"/>
    </location>
</feature>
<feature type="domain" description="C2H2-type" evidence="11">
    <location>
        <begin position="1398"/>
        <end position="1425"/>
    </location>
</feature>